<name>A0ABP9URG4_9BACT</name>
<reference evidence="1 2" key="1">
    <citation type="submission" date="2024-02" db="EMBL/GenBank/DDBJ databases">
        <title>Haloferula sargassicola NBRC 104335.</title>
        <authorList>
            <person name="Ichikawa N."/>
            <person name="Katano-Makiyama Y."/>
            <person name="Hidaka K."/>
        </authorList>
    </citation>
    <scope>NUCLEOTIDE SEQUENCE [LARGE SCALE GENOMIC DNA]</scope>
    <source>
        <strain evidence="1 2">NBRC 104335</strain>
    </source>
</reference>
<keyword evidence="2" id="KW-1185">Reference proteome</keyword>
<evidence type="ECO:0000313" key="1">
    <source>
        <dbReference type="EMBL" id="GAA5483939.1"/>
    </source>
</evidence>
<organism evidence="1 2">
    <name type="scientific">Haloferula sargassicola</name>
    <dbReference type="NCBI Taxonomy" id="490096"/>
    <lineage>
        <taxon>Bacteria</taxon>
        <taxon>Pseudomonadati</taxon>
        <taxon>Verrucomicrobiota</taxon>
        <taxon>Verrucomicrobiia</taxon>
        <taxon>Verrucomicrobiales</taxon>
        <taxon>Verrucomicrobiaceae</taxon>
        <taxon>Haloferula</taxon>
    </lineage>
</organism>
<sequence>MTTPTLRNPAHFKIRGADALLARHGNLFVGVGYAVLDNAQAETLFERGDEQIEAHAAEQGYDGDWISPDEVRELRAREDRLLTCKPGEYPWDDWQRDALAAGVSDELANLGRALMREAHQHVWCEELRFECGAGHEDSAKGMIFQAMEQPDWARSRWNWLLATDGLCSDPWTRSEASPGDLEWTPLRHQWEDENFPLDDCAGDAALRRDAYRFLEEFFELDQLAIISLTDEAFSWHKERVTYYAEFTVLWSPPGGRFQPRIKHRGVIQNRRDPAVTTTFDTFVFKHVEEGEQFGDE</sequence>
<dbReference type="EMBL" id="BAABRI010000019">
    <property type="protein sequence ID" value="GAA5483939.1"/>
    <property type="molecule type" value="Genomic_DNA"/>
</dbReference>
<dbReference type="Proteomes" id="UP001476282">
    <property type="component" value="Unassembled WGS sequence"/>
</dbReference>
<proteinExistence type="predicted"/>
<dbReference type="RefSeq" id="WP_353568040.1">
    <property type="nucleotide sequence ID" value="NZ_BAABRI010000019.1"/>
</dbReference>
<protein>
    <submittedName>
        <fullName evidence="1">Uncharacterized protein</fullName>
    </submittedName>
</protein>
<comment type="caution">
    <text evidence="1">The sequence shown here is derived from an EMBL/GenBank/DDBJ whole genome shotgun (WGS) entry which is preliminary data.</text>
</comment>
<gene>
    <name evidence="1" type="ORF">Hsar01_03176</name>
</gene>
<evidence type="ECO:0000313" key="2">
    <source>
        <dbReference type="Proteomes" id="UP001476282"/>
    </source>
</evidence>
<accession>A0ABP9URG4</accession>